<dbReference type="InterPro" id="IPR025380">
    <property type="entry name" value="DUF4369"/>
</dbReference>
<dbReference type="Pfam" id="PF00578">
    <property type="entry name" value="AhpC-TSA"/>
    <property type="match status" value="2"/>
</dbReference>
<dbReference type="InterPro" id="IPR050553">
    <property type="entry name" value="Thioredoxin_ResA/DsbE_sf"/>
</dbReference>
<dbReference type="Proteomes" id="UP000192756">
    <property type="component" value="Unassembled WGS sequence"/>
</dbReference>
<dbReference type="InterPro" id="IPR017937">
    <property type="entry name" value="Thioredoxin_CS"/>
</dbReference>
<dbReference type="GO" id="GO:0016491">
    <property type="term" value="F:oxidoreductase activity"/>
    <property type="evidence" value="ECO:0007669"/>
    <property type="project" value="InterPro"/>
</dbReference>
<dbReference type="Pfam" id="PF14289">
    <property type="entry name" value="DUF4369"/>
    <property type="match status" value="1"/>
</dbReference>
<evidence type="ECO:0000313" key="3">
    <source>
        <dbReference type="EMBL" id="SMD05316.1"/>
    </source>
</evidence>
<dbReference type="OrthoDB" id="750178at2"/>
<dbReference type="RefSeq" id="WP_084241253.1">
    <property type="nucleotide sequence ID" value="NZ_FWXT01000005.1"/>
</dbReference>
<dbReference type="PANTHER" id="PTHR42852:SF13">
    <property type="entry name" value="PROTEIN DIPZ"/>
    <property type="match status" value="1"/>
</dbReference>
<dbReference type="CDD" id="cd02966">
    <property type="entry name" value="TlpA_like_family"/>
    <property type="match status" value="2"/>
</dbReference>
<dbReference type="EMBL" id="FWXT01000005">
    <property type="protein sequence ID" value="SMD05316.1"/>
    <property type="molecule type" value="Genomic_DNA"/>
</dbReference>
<protein>
    <submittedName>
        <fullName evidence="3">Peroxiredoxin</fullName>
    </submittedName>
</protein>
<dbReference type="SUPFAM" id="SSF52833">
    <property type="entry name" value="Thioredoxin-like"/>
    <property type="match status" value="2"/>
</dbReference>
<dbReference type="PANTHER" id="PTHR42852">
    <property type="entry name" value="THIOL:DISULFIDE INTERCHANGE PROTEIN DSBE"/>
    <property type="match status" value="1"/>
</dbReference>
<dbReference type="STRING" id="151894.SAMN04488524_4457"/>
<dbReference type="AlphaFoldDB" id="A0A1W2E7M9"/>
<dbReference type="InterPro" id="IPR000866">
    <property type="entry name" value="AhpC/TSA"/>
</dbReference>
<dbReference type="InterPro" id="IPR036249">
    <property type="entry name" value="Thioredoxin-like_sf"/>
</dbReference>
<dbReference type="GO" id="GO:0016209">
    <property type="term" value="F:antioxidant activity"/>
    <property type="evidence" value="ECO:0007669"/>
    <property type="project" value="InterPro"/>
</dbReference>
<gene>
    <name evidence="3" type="ORF">SAMN04488524_4457</name>
</gene>
<dbReference type="PROSITE" id="PS00194">
    <property type="entry name" value="THIOREDOXIN_1"/>
    <property type="match status" value="1"/>
</dbReference>
<dbReference type="Gene3D" id="3.40.30.10">
    <property type="entry name" value="Glutaredoxin"/>
    <property type="match status" value="2"/>
</dbReference>
<sequence>MKKMIGLMLLAVPFTGICQQQKYKIMGLLTGVMPKAKVYLVYKRGNNFITDSSQVRAGAFTFSGVCKEPQFATLLLGHQGRFEPSGQIDAQWVYLEQGIVRIEGKDSLVRARVWGTPLNTDNQEKLRLISAIKSKTNIEEARLMADFVEKHPASRVSLDWMADIGGRNEFVINSYSKLSESLKQTDAGKELGLAVKTSVSIRVGKPAPDFALPDQDGRLIRLSDFRGKYVLLDFWASWCKPCRALQPKLKAIYDALNPTGKFVILAVSLDKDKTAWLKAIKEDDVPWLQIADPGKPLNQAAVLYDVTMIPASFLIGPDGTILNAEQKASIMRDKILPPDVKGDDAADVGSLSDLNYNHMLSALEKEKLSAAGFKEDFEKLNDILETDIGERALANDIGKLDIQKDSLALREMLSTRGVALNKQKLKMKQAFIAAHPDSFVSLHQLHQLDYMYSADSYAAAYNALSARLKNTTLGAAIRQRIERLKITPTGMKAIDFIRKDQHGKTVKLSDYHGKLVLLDFWGSWCVPCRQTHPHLKELYSQYKSKGLEIVAVANEKNKDLEKAKQAWLTAIKKDDINWVHVLNDEGTGGPDIVSAYGITGYPTKLLLDRDGKILMRVSTGLNDEMDVLIKKLLDKEAL</sequence>
<evidence type="ECO:0000313" key="4">
    <source>
        <dbReference type="Proteomes" id="UP000192756"/>
    </source>
</evidence>
<evidence type="ECO:0000256" key="1">
    <source>
        <dbReference type="ARBA" id="ARBA00023284"/>
    </source>
</evidence>
<keyword evidence="4" id="KW-1185">Reference proteome</keyword>
<keyword evidence="1" id="KW-0676">Redox-active center</keyword>
<proteinExistence type="predicted"/>
<evidence type="ECO:0000259" key="2">
    <source>
        <dbReference type="PROSITE" id="PS51352"/>
    </source>
</evidence>
<accession>A0A1W2E7M9</accession>
<feature type="domain" description="Thioredoxin" evidence="2">
    <location>
        <begin position="201"/>
        <end position="365"/>
    </location>
</feature>
<name>A0A1W2E7M9_9SPHI</name>
<reference evidence="4" key="1">
    <citation type="submission" date="2017-04" db="EMBL/GenBank/DDBJ databases">
        <authorList>
            <person name="Varghese N."/>
            <person name="Submissions S."/>
        </authorList>
    </citation>
    <scope>NUCLEOTIDE SEQUENCE [LARGE SCALE GENOMIC DNA]</scope>
    <source>
        <strain evidence="4">DSM 12126</strain>
    </source>
</reference>
<dbReference type="InterPro" id="IPR013766">
    <property type="entry name" value="Thioredoxin_domain"/>
</dbReference>
<feature type="domain" description="Thioredoxin" evidence="2">
    <location>
        <begin position="487"/>
        <end position="638"/>
    </location>
</feature>
<dbReference type="PROSITE" id="PS51352">
    <property type="entry name" value="THIOREDOXIN_2"/>
    <property type="match status" value="2"/>
</dbReference>
<organism evidence="3 4">
    <name type="scientific">Pedobacter africanus</name>
    <dbReference type="NCBI Taxonomy" id="151894"/>
    <lineage>
        <taxon>Bacteria</taxon>
        <taxon>Pseudomonadati</taxon>
        <taxon>Bacteroidota</taxon>
        <taxon>Sphingobacteriia</taxon>
        <taxon>Sphingobacteriales</taxon>
        <taxon>Sphingobacteriaceae</taxon>
        <taxon>Pedobacter</taxon>
    </lineage>
</organism>